<evidence type="ECO:0000256" key="1">
    <source>
        <dbReference type="SAM" id="MobiDB-lite"/>
    </source>
</evidence>
<feature type="region of interest" description="Disordered" evidence="1">
    <location>
        <begin position="98"/>
        <end position="118"/>
    </location>
</feature>
<keyword evidence="3" id="KW-1185">Reference proteome</keyword>
<accession>A0ABW6WWL9</accession>
<proteinExistence type="predicted"/>
<reference evidence="2 3" key="1">
    <citation type="submission" date="2024-10" db="EMBL/GenBank/DDBJ databases">
        <title>The Natural Products Discovery Center: Release of the First 8490 Sequenced Strains for Exploring Actinobacteria Biosynthetic Diversity.</title>
        <authorList>
            <person name="Kalkreuter E."/>
            <person name="Kautsar S.A."/>
            <person name="Yang D."/>
            <person name="Bader C.D."/>
            <person name="Teijaro C.N."/>
            <person name="Fluegel L."/>
            <person name="Davis C.M."/>
            <person name="Simpson J.R."/>
            <person name="Lauterbach L."/>
            <person name="Steele A.D."/>
            <person name="Gui C."/>
            <person name="Meng S."/>
            <person name="Li G."/>
            <person name="Viehrig K."/>
            <person name="Ye F."/>
            <person name="Su P."/>
            <person name="Kiefer A.F."/>
            <person name="Nichols A."/>
            <person name="Cepeda A.J."/>
            <person name="Yan W."/>
            <person name="Fan B."/>
            <person name="Jiang Y."/>
            <person name="Adhikari A."/>
            <person name="Zheng C.-J."/>
            <person name="Schuster L."/>
            <person name="Cowan T.M."/>
            <person name="Smanski M.J."/>
            <person name="Chevrette M.G."/>
            <person name="De Carvalho L.P.S."/>
            <person name="Shen B."/>
        </authorList>
    </citation>
    <scope>NUCLEOTIDE SEQUENCE [LARGE SCALE GENOMIC DNA]</scope>
    <source>
        <strain evidence="2 3">NPDC000087</strain>
    </source>
</reference>
<gene>
    <name evidence="2" type="ORF">ACFY35_46780</name>
</gene>
<comment type="caution">
    <text evidence="2">The sequence shown here is derived from an EMBL/GenBank/DDBJ whole genome shotgun (WGS) entry which is preliminary data.</text>
</comment>
<evidence type="ECO:0000313" key="2">
    <source>
        <dbReference type="EMBL" id="MFF5296985.1"/>
    </source>
</evidence>
<evidence type="ECO:0008006" key="4">
    <source>
        <dbReference type="Google" id="ProtNLM"/>
    </source>
</evidence>
<evidence type="ECO:0000313" key="3">
    <source>
        <dbReference type="Proteomes" id="UP001602245"/>
    </source>
</evidence>
<organism evidence="2 3">
    <name type="scientific">Paractinoplanes globisporus</name>
    <dbReference type="NCBI Taxonomy" id="113565"/>
    <lineage>
        <taxon>Bacteria</taxon>
        <taxon>Bacillati</taxon>
        <taxon>Actinomycetota</taxon>
        <taxon>Actinomycetes</taxon>
        <taxon>Micromonosporales</taxon>
        <taxon>Micromonosporaceae</taxon>
        <taxon>Paractinoplanes</taxon>
    </lineage>
</organism>
<dbReference type="EMBL" id="JBIAZU010000009">
    <property type="protein sequence ID" value="MFF5296985.1"/>
    <property type="molecule type" value="Genomic_DNA"/>
</dbReference>
<dbReference type="RefSeq" id="WP_020515852.1">
    <property type="nucleotide sequence ID" value="NZ_JBIAZU010000009.1"/>
</dbReference>
<dbReference type="Proteomes" id="UP001602245">
    <property type="component" value="Unassembled WGS sequence"/>
</dbReference>
<sequence>MRNCSAKRRPDNDDWLPAGRIAALDRVCHQYRIGRPGAITATRSDRHFEAFDQYDRYRRHRPAGHLPPSGMTGLKHQLVASGAYPVYALLRVGYRVAGRGRRKPGRPPSGRRVLSLPGYGGPGGRLVDGEMNAVVWSERGK</sequence>
<protein>
    <recommendedName>
        <fullName evidence="4">Transposase</fullName>
    </recommendedName>
</protein>
<name>A0ABW6WWL9_9ACTN</name>